<evidence type="ECO:0000256" key="4">
    <source>
        <dbReference type="ARBA" id="ARBA00022777"/>
    </source>
</evidence>
<dbReference type="RefSeq" id="WP_166233020.1">
    <property type="nucleotide sequence ID" value="NZ_CP049865.1"/>
</dbReference>
<evidence type="ECO:0000256" key="6">
    <source>
        <dbReference type="SAM" id="MobiDB-lite"/>
    </source>
</evidence>
<comment type="similarity">
    <text evidence="5">Belongs to the pyruvate, phosphate/water dikinase regulatory protein family. PDRP subfamily.</text>
</comment>
<keyword evidence="2 5" id="KW-0808">Transferase</keyword>
<evidence type="ECO:0000256" key="2">
    <source>
        <dbReference type="ARBA" id="ARBA00022679"/>
    </source>
</evidence>
<dbReference type="Proteomes" id="UP000501058">
    <property type="component" value="Chromosome"/>
</dbReference>
<dbReference type="NCBIfam" id="NF003742">
    <property type="entry name" value="PRK05339.1"/>
    <property type="match status" value="1"/>
</dbReference>
<keyword evidence="3 5" id="KW-0547">Nucleotide-binding</keyword>
<evidence type="ECO:0000256" key="5">
    <source>
        <dbReference type="HAMAP-Rule" id="MF_00921"/>
    </source>
</evidence>
<evidence type="ECO:0000256" key="1">
    <source>
        <dbReference type="ARBA" id="ARBA00022527"/>
    </source>
</evidence>
<feature type="region of interest" description="Disordered" evidence="6">
    <location>
        <begin position="1"/>
        <end position="79"/>
    </location>
</feature>
<protein>
    <recommendedName>
        <fullName evidence="5">Putative pyruvate, phosphate dikinase regulatory protein</fullName>
        <shortName evidence="5">PPDK regulatory protein</shortName>
        <ecNumber evidence="5">2.7.11.32</ecNumber>
        <ecNumber evidence="5">2.7.4.27</ecNumber>
    </recommendedName>
</protein>
<dbReference type="PANTHER" id="PTHR31756">
    <property type="entry name" value="PYRUVATE, PHOSPHATE DIKINASE REGULATORY PROTEIN 1, CHLOROPLASTIC"/>
    <property type="match status" value="1"/>
</dbReference>
<proteinExistence type="inferred from homology"/>
<keyword evidence="1 5" id="KW-0723">Serine/threonine-protein kinase</keyword>
<dbReference type="GO" id="GO:0004674">
    <property type="term" value="F:protein serine/threonine kinase activity"/>
    <property type="evidence" value="ECO:0007669"/>
    <property type="project" value="UniProtKB-UniRule"/>
</dbReference>
<gene>
    <name evidence="7" type="primary">ppsR</name>
    <name evidence="7" type="ORF">G7070_06890</name>
</gene>
<dbReference type="AlphaFoldDB" id="A0A6G7Y5I4"/>
<dbReference type="PANTHER" id="PTHR31756:SF3">
    <property type="entry name" value="PYRUVATE, PHOSPHATE DIKINASE REGULATORY PROTEIN 1, CHLOROPLASTIC"/>
    <property type="match status" value="1"/>
</dbReference>
<dbReference type="GO" id="GO:0016776">
    <property type="term" value="F:phosphotransferase activity, phosphate group as acceptor"/>
    <property type="evidence" value="ECO:0007669"/>
    <property type="project" value="UniProtKB-UniRule"/>
</dbReference>
<evidence type="ECO:0000256" key="3">
    <source>
        <dbReference type="ARBA" id="ARBA00022741"/>
    </source>
</evidence>
<name>A0A6G7Y5I4_9ACTN</name>
<feature type="compositionally biased region" description="Basic and acidic residues" evidence="6">
    <location>
        <begin position="59"/>
        <end position="79"/>
    </location>
</feature>
<feature type="compositionally biased region" description="Low complexity" evidence="6">
    <location>
        <begin position="31"/>
        <end position="42"/>
    </location>
</feature>
<dbReference type="GO" id="GO:0005524">
    <property type="term" value="F:ATP binding"/>
    <property type="evidence" value="ECO:0007669"/>
    <property type="project" value="InterPro"/>
</dbReference>
<evidence type="ECO:0000313" key="8">
    <source>
        <dbReference type="Proteomes" id="UP000501058"/>
    </source>
</evidence>
<accession>A0A6G7Y5I4</accession>
<dbReference type="InterPro" id="IPR005177">
    <property type="entry name" value="Kinase-pyrophosphorylase"/>
</dbReference>
<keyword evidence="7" id="KW-0670">Pyruvate</keyword>
<reference evidence="7 8" key="1">
    <citation type="submission" date="2020-03" db="EMBL/GenBank/DDBJ databases">
        <title>Propioniciclava sp. nov., isolated from Hydrophilus acuminatus.</title>
        <authorList>
            <person name="Hyun D.-W."/>
            <person name="Bae J.-W."/>
        </authorList>
    </citation>
    <scope>NUCLEOTIDE SEQUENCE [LARGE SCALE GENOMIC DNA]</scope>
    <source>
        <strain evidence="7 8">HDW11</strain>
    </source>
</reference>
<keyword evidence="8" id="KW-1185">Reference proteome</keyword>
<feature type="binding site" evidence="5">
    <location>
        <begin position="228"/>
        <end position="235"/>
    </location>
    <ligand>
        <name>ADP</name>
        <dbReference type="ChEBI" id="CHEBI:456216"/>
    </ligand>
</feature>
<dbReference type="EMBL" id="CP049865">
    <property type="protein sequence ID" value="QIK72043.1"/>
    <property type="molecule type" value="Genomic_DNA"/>
</dbReference>
<comment type="function">
    <text evidence="5">Bifunctional serine/threonine kinase and phosphorylase involved in the regulation of the pyruvate, phosphate dikinase (PPDK) by catalyzing its phosphorylation/dephosphorylation.</text>
</comment>
<keyword evidence="4 5" id="KW-0418">Kinase</keyword>
<dbReference type="GO" id="GO:0043531">
    <property type="term" value="F:ADP binding"/>
    <property type="evidence" value="ECO:0007669"/>
    <property type="project" value="UniProtKB-UniRule"/>
</dbReference>
<dbReference type="InterPro" id="IPR026565">
    <property type="entry name" value="PPDK_reg"/>
</dbReference>
<dbReference type="HAMAP" id="MF_00921">
    <property type="entry name" value="PDRP"/>
    <property type="match status" value="1"/>
</dbReference>
<sequence length="369" mass="40087">MPDAQGAAAPVVEDRAEPTPGAEIDLPDPDAPTGPGTAADPDAPAHPDTPAHPDAQADPEGRADPDETRTDAEPERDTTLEIHLLADSTGESGARVARAAVAQFPSLEFRLVRHRRVNTTQALMKALDTIRARKGTPTAVFFTLVDSELAELVKTACQELELPYADLMTDALRALEKVSGVEPDQVPLRPVGVEADYFARIAAIDFAVRNDDGAAPTALTDCDICLVGPSRSGKTPLSIFLGYMGYKVVNVPLVPGIKPPEELFQIDRWRVVGLTMDPEKLRQIRSERVKGLGVKRTMKDGYIDLASIYAELDETGQIMKQLRCPVIDTTGMALEESASRILDLVEERARIHQTRLRRPPNVASELNAH</sequence>
<comment type="catalytic activity">
    <reaction evidence="5">
        <text>N(tele)-phospho-L-histidyl/O-phospho-L-threonyl-[pyruvate, phosphate dikinase] + phosphate + H(+) = N(tele)-phospho-L-histidyl/L-threonyl-[pyruvate, phosphate dikinase] + diphosphate</text>
        <dbReference type="Rhea" id="RHEA:43696"/>
        <dbReference type="Rhea" id="RHEA-COMP:10650"/>
        <dbReference type="Rhea" id="RHEA-COMP:10651"/>
        <dbReference type="ChEBI" id="CHEBI:15378"/>
        <dbReference type="ChEBI" id="CHEBI:30013"/>
        <dbReference type="ChEBI" id="CHEBI:33019"/>
        <dbReference type="ChEBI" id="CHEBI:43474"/>
        <dbReference type="ChEBI" id="CHEBI:61977"/>
        <dbReference type="ChEBI" id="CHEBI:83586"/>
        <dbReference type="EC" id="2.7.4.27"/>
    </reaction>
</comment>
<dbReference type="EC" id="2.7.11.32" evidence="5"/>
<evidence type="ECO:0000313" key="7">
    <source>
        <dbReference type="EMBL" id="QIK72043.1"/>
    </source>
</evidence>
<dbReference type="KEGG" id="prv:G7070_06890"/>
<comment type="catalytic activity">
    <reaction evidence="5">
        <text>N(tele)-phospho-L-histidyl/L-threonyl-[pyruvate, phosphate dikinase] + ADP = N(tele)-phospho-L-histidyl/O-phospho-L-threonyl-[pyruvate, phosphate dikinase] + AMP + H(+)</text>
        <dbReference type="Rhea" id="RHEA:43692"/>
        <dbReference type="Rhea" id="RHEA-COMP:10650"/>
        <dbReference type="Rhea" id="RHEA-COMP:10651"/>
        <dbReference type="ChEBI" id="CHEBI:15378"/>
        <dbReference type="ChEBI" id="CHEBI:30013"/>
        <dbReference type="ChEBI" id="CHEBI:61977"/>
        <dbReference type="ChEBI" id="CHEBI:83586"/>
        <dbReference type="ChEBI" id="CHEBI:456215"/>
        <dbReference type="ChEBI" id="CHEBI:456216"/>
        <dbReference type="EC" id="2.7.11.32"/>
    </reaction>
</comment>
<dbReference type="EC" id="2.7.4.27" evidence="5"/>
<organism evidence="7 8">
    <name type="scientific">Propioniciclava coleopterorum</name>
    <dbReference type="NCBI Taxonomy" id="2714937"/>
    <lineage>
        <taxon>Bacteria</taxon>
        <taxon>Bacillati</taxon>
        <taxon>Actinomycetota</taxon>
        <taxon>Actinomycetes</taxon>
        <taxon>Propionibacteriales</taxon>
        <taxon>Propionibacteriaceae</taxon>
        <taxon>Propioniciclava</taxon>
    </lineage>
</organism>
<dbReference type="Pfam" id="PF03618">
    <property type="entry name" value="Kinase-PPPase"/>
    <property type="match status" value="1"/>
</dbReference>